<keyword evidence="3" id="KW-0902">Two-component regulatory system</keyword>
<dbReference type="HOGENOM" id="CLU_000445_20_8_6"/>
<dbReference type="InterPro" id="IPR011712">
    <property type="entry name" value="Sig_transdc_His_kin_sub3_dim/P"/>
</dbReference>
<name>H8L5Z2_FRAAD</name>
<gene>
    <name evidence="6" type="ordered locus">Fraau_2368</name>
</gene>
<feature type="transmembrane region" description="Helical" evidence="4">
    <location>
        <begin position="96"/>
        <end position="118"/>
    </location>
</feature>
<feature type="transmembrane region" description="Helical" evidence="4">
    <location>
        <begin position="63"/>
        <end position="84"/>
    </location>
</feature>
<keyword evidence="1" id="KW-0808">Transferase</keyword>
<keyword evidence="4" id="KW-1133">Transmembrane helix</keyword>
<dbReference type="Gene3D" id="1.20.5.1930">
    <property type="match status" value="1"/>
</dbReference>
<dbReference type="InterPro" id="IPR036890">
    <property type="entry name" value="HATPase_C_sf"/>
</dbReference>
<evidence type="ECO:0000256" key="1">
    <source>
        <dbReference type="ARBA" id="ARBA00022679"/>
    </source>
</evidence>
<feature type="domain" description="Histidine kinase/HSP90-like ATPase" evidence="5">
    <location>
        <begin position="300"/>
        <end position="388"/>
    </location>
</feature>
<accession>H8L5Z2</accession>
<keyword evidence="4" id="KW-0812">Transmembrane</keyword>
<dbReference type="PANTHER" id="PTHR24421:SF63">
    <property type="entry name" value="SENSOR HISTIDINE KINASE DESK"/>
    <property type="match status" value="1"/>
</dbReference>
<organism evidence="6 7">
    <name type="scientific">Frateuria aurantia (strain ATCC 33424 / DSM 6220 / KCTC 2777 / LMG 1558 / NBRC 3245 / NCIMB 13370)</name>
    <name type="common">Acetobacter aurantius</name>
    <dbReference type="NCBI Taxonomy" id="767434"/>
    <lineage>
        <taxon>Bacteria</taxon>
        <taxon>Pseudomonadati</taxon>
        <taxon>Pseudomonadota</taxon>
        <taxon>Gammaproteobacteria</taxon>
        <taxon>Lysobacterales</taxon>
        <taxon>Rhodanobacteraceae</taxon>
        <taxon>Frateuria</taxon>
    </lineage>
</organism>
<dbReference type="KEGG" id="fau:Fraau_2368"/>
<dbReference type="Pfam" id="PF07730">
    <property type="entry name" value="HisKA_3"/>
    <property type="match status" value="1"/>
</dbReference>
<dbReference type="CDD" id="cd16917">
    <property type="entry name" value="HATPase_UhpB-NarQ-NarX-like"/>
    <property type="match status" value="1"/>
</dbReference>
<dbReference type="InterPro" id="IPR003594">
    <property type="entry name" value="HATPase_dom"/>
</dbReference>
<dbReference type="GO" id="GO:0000155">
    <property type="term" value="F:phosphorelay sensor kinase activity"/>
    <property type="evidence" value="ECO:0007669"/>
    <property type="project" value="InterPro"/>
</dbReference>
<reference evidence="6" key="1">
    <citation type="submission" date="2012-02" db="EMBL/GenBank/DDBJ databases">
        <title>The complete genome of Frateuria aurantia DSM 6220.</title>
        <authorList>
            <consortium name="US DOE Joint Genome Institute (JGI-PGF)"/>
            <person name="Lucas S."/>
            <person name="Copeland A."/>
            <person name="Lapidus A."/>
            <person name="Glavina del Rio T."/>
            <person name="Dalin E."/>
            <person name="Tice H."/>
            <person name="Bruce D."/>
            <person name="Goodwin L."/>
            <person name="Pitluck S."/>
            <person name="Peters L."/>
            <person name="Ovchinnikova G."/>
            <person name="Teshima H."/>
            <person name="Kyrpides N."/>
            <person name="Mavromatis K."/>
            <person name="Ivanova N."/>
            <person name="Brettin T."/>
            <person name="Detter J.C."/>
            <person name="Han C."/>
            <person name="Larimer F."/>
            <person name="Land M."/>
            <person name="Hauser L."/>
            <person name="Markowitz V."/>
            <person name="Cheng J.-F."/>
            <person name="Hugenholtz P."/>
            <person name="Woyke T."/>
            <person name="Wu D."/>
            <person name="Brambilla E."/>
            <person name="Klenk H.-P."/>
            <person name="Eisen J.A."/>
        </authorList>
    </citation>
    <scope>NUCLEOTIDE SEQUENCE</scope>
    <source>
        <strain evidence="6">DSM 6220</strain>
    </source>
</reference>
<evidence type="ECO:0000256" key="4">
    <source>
        <dbReference type="SAM" id="Phobius"/>
    </source>
</evidence>
<dbReference type="PANTHER" id="PTHR24421">
    <property type="entry name" value="NITRATE/NITRITE SENSOR PROTEIN NARX-RELATED"/>
    <property type="match status" value="1"/>
</dbReference>
<evidence type="ECO:0000259" key="5">
    <source>
        <dbReference type="SMART" id="SM00387"/>
    </source>
</evidence>
<dbReference type="EMBL" id="CP003350">
    <property type="protein sequence ID" value="AFC86735.1"/>
    <property type="molecule type" value="Genomic_DNA"/>
</dbReference>
<proteinExistence type="predicted"/>
<dbReference type="AlphaFoldDB" id="H8L5Z2"/>
<evidence type="ECO:0000313" key="7">
    <source>
        <dbReference type="Proteomes" id="UP000005234"/>
    </source>
</evidence>
<sequence>MTRSDAAMPKSGSIWRCWLTPAPGSDAAANMARGISPWVDLIHLLWSLWIVVVPWLNHDFSRAWWLSTSLSFPLFLVLFLASFLRPRTQVNRFSWGTLILSLLVAGWNSGASGTYFMFACMTLDADGGRWRGWRAFATQLLLMIGLFVLVCTRHHYPEVLLLWMSGAALVASIIVQVMKSMNRKADRLRMSESEVRRLAGLAERERIGRDLHDLLGHTLSTITLKLELSRRLSESDPERSARERDEAEIIAREALAEVRAAVTGIRATDLAAELASARLLLAAAGVALEHDVLPTGLPPAMERSVALVVREALTNIARHAAAARAKVSFRQDTDGLHVEVRDDGHGIRGMAGHGLSGMRERVEAHGGRLQLDTGPAGTRVISLWPFGHDPSGPAIGVGLQQAPA</sequence>
<dbReference type="SUPFAM" id="SSF55874">
    <property type="entry name" value="ATPase domain of HSP90 chaperone/DNA topoisomerase II/histidine kinase"/>
    <property type="match status" value="1"/>
</dbReference>
<dbReference type="STRING" id="767434.Fraau_2368"/>
<dbReference type="eggNOG" id="COG4585">
    <property type="taxonomic scope" value="Bacteria"/>
</dbReference>
<dbReference type="RefSeq" id="WP_014403738.1">
    <property type="nucleotide sequence ID" value="NC_017033.1"/>
</dbReference>
<dbReference type="GO" id="GO:0046983">
    <property type="term" value="F:protein dimerization activity"/>
    <property type="evidence" value="ECO:0007669"/>
    <property type="project" value="InterPro"/>
</dbReference>
<keyword evidence="2 6" id="KW-0418">Kinase</keyword>
<keyword evidence="7" id="KW-1185">Reference proteome</keyword>
<feature type="transmembrane region" description="Helical" evidence="4">
    <location>
        <begin position="159"/>
        <end position="178"/>
    </location>
</feature>
<dbReference type="SMART" id="SM00387">
    <property type="entry name" value="HATPase_c"/>
    <property type="match status" value="1"/>
</dbReference>
<feature type="transmembrane region" description="Helical" evidence="4">
    <location>
        <begin position="38"/>
        <end position="57"/>
    </location>
</feature>
<dbReference type="GO" id="GO:0016020">
    <property type="term" value="C:membrane"/>
    <property type="evidence" value="ECO:0007669"/>
    <property type="project" value="InterPro"/>
</dbReference>
<dbReference type="Gene3D" id="3.30.565.10">
    <property type="entry name" value="Histidine kinase-like ATPase, C-terminal domain"/>
    <property type="match status" value="1"/>
</dbReference>
<dbReference type="Pfam" id="PF02518">
    <property type="entry name" value="HATPase_c"/>
    <property type="match status" value="1"/>
</dbReference>
<evidence type="ECO:0000256" key="2">
    <source>
        <dbReference type="ARBA" id="ARBA00022777"/>
    </source>
</evidence>
<evidence type="ECO:0000313" key="6">
    <source>
        <dbReference type="EMBL" id="AFC86735.1"/>
    </source>
</evidence>
<feature type="transmembrane region" description="Helical" evidence="4">
    <location>
        <begin position="133"/>
        <end position="152"/>
    </location>
</feature>
<evidence type="ECO:0000256" key="3">
    <source>
        <dbReference type="ARBA" id="ARBA00023012"/>
    </source>
</evidence>
<dbReference type="Proteomes" id="UP000005234">
    <property type="component" value="Chromosome"/>
</dbReference>
<keyword evidence="4" id="KW-0472">Membrane</keyword>
<protein>
    <submittedName>
        <fullName evidence="6">Signal transduction histidine kinase</fullName>
    </submittedName>
</protein>
<dbReference type="InterPro" id="IPR050482">
    <property type="entry name" value="Sensor_HK_TwoCompSys"/>
</dbReference>